<sequence length="99" mass="11368">MRENLTLDQLSNKACMSKAQFSRSFKKVLGTSPMEYILDQRLNLAANYLKQGNSQVQEVCFMPGFNNVTYLIRAFKSRFGKTPKAFQKKLAFTPQFTCL</sequence>
<keyword evidence="1" id="KW-0805">Transcription regulation</keyword>
<evidence type="ECO:0000256" key="3">
    <source>
        <dbReference type="ARBA" id="ARBA00023163"/>
    </source>
</evidence>
<evidence type="ECO:0000256" key="2">
    <source>
        <dbReference type="ARBA" id="ARBA00023125"/>
    </source>
</evidence>
<dbReference type="PROSITE" id="PS00041">
    <property type="entry name" value="HTH_ARAC_FAMILY_1"/>
    <property type="match status" value="1"/>
</dbReference>
<evidence type="ECO:0000313" key="6">
    <source>
        <dbReference type="Proteomes" id="UP001236663"/>
    </source>
</evidence>
<gene>
    <name evidence="5" type="ORF">QWZ15_00770</name>
</gene>
<dbReference type="InterPro" id="IPR018062">
    <property type="entry name" value="HTH_AraC-typ_CS"/>
</dbReference>
<dbReference type="Proteomes" id="UP001236663">
    <property type="component" value="Unassembled WGS sequence"/>
</dbReference>
<keyword evidence="3" id="KW-0804">Transcription</keyword>
<accession>A0ABT8C1I6</accession>
<name>A0ABT8C1I6_9BACT</name>
<feature type="domain" description="HTH araC/xylS-type" evidence="4">
    <location>
        <begin position="1"/>
        <end position="89"/>
    </location>
</feature>
<evidence type="ECO:0000256" key="1">
    <source>
        <dbReference type="ARBA" id="ARBA00023015"/>
    </source>
</evidence>
<dbReference type="PANTHER" id="PTHR43280:SF2">
    <property type="entry name" value="HTH-TYPE TRANSCRIPTIONAL REGULATOR EXSA"/>
    <property type="match status" value="1"/>
</dbReference>
<dbReference type="Gene3D" id="1.10.10.60">
    <property type="entry name" value="Homeodomain-like"/>
    <property type="match status" value="2"/>
</dbReference>
<evidence type="ECO:0000313" key="5">
    <source>
        <dbReference type="EMBL" id="MDN3686345.1"/>
    </source>
</evidence>
<keyword evidence="6" id="KW-1185">Reference proteome</keyword>
<dbReference type="RefSeq" id="WP_262888597.1">
    <property type="nucleotide sequence ID" value="NZ_JAUFQS010000002.1"/>
</dbReference>
<dbReference type="PANTHER" id="PTHR43280">
    <property type="entry name" value="ARAC-FAMILY TRANSCRIPTIONAL REGULATOR"/>
    <property type="match status" value="1"/>
</dbReference>
<comment type="caution">
    <text evidence="5">The sequence shown here is derived from an EMBL/GenBank/DDBJ whole genome shotgun (WGS) entry which is preliminary data.</text>
</comment>
<reference evidence="6" key="1">
    <citation type="journal article" date="2019" name="Int. J. Syst. Evol. Microbiol.">
        <title>The Global Catalogue of Microorganisms (GCM) 10K type strain sequencing project: providing services to taxonomists for standard genome sequencing and annotation.</title>
        <authorList>
            <consortium name="The Broad Institute Genomics Platform"/>
            <consortium name="The Broad Institute Genome Sequencing Center for Infectious Disease"/>
            <person name="Wu L."/>
            <person name="Ma J."/>
        </authorList>
    </citation>
    <scope>NUCLEOTIDE SEQUENCE [LARGE SCALE GENOMIC DNA]</scope>
    <source>
        <strain evidence="6">CECT 7706</strain>
    </source>
</reference>
<organism evidence="5 6">
    <name type="scientific">Cyclobacterium jeungdonense</name>
    <dbReference type="NCBI Taxonomy" id="708087"/>
    <lineage>
        <taxon>Bacteria</taxon>
        <taxon>Pseudomonadati</taxon>
        <taxon>Bacteroidota</taxon>
        <taxon>Cytophagia</taxon>
        <taxon>Cytophagales</taxon>
        <taxon>Cyclobacteriaceae</taxon>
        <taxon>Cyclobacterium</taxon>
    </lineage>
</organism>
<dbReference type="PROSITE" id="PS01124">
    <property type="entry name" value="HTH_ARAC_FAMILY_2"/>
    <property type="match status" value="1"/>
</dbReference>
<dbReference type="Pfam" id="PF12833">
    <property type="entry name" value="HTH_18"/>
    <property type="match status" value="1"/>
</dbReference>
<dbReference type="InterPro" id="IPR018060">
    <property type="entry name" value="HTH_AraC"/>
</dbReference>
<dbReference type="SUPFAM" id="SSF46689">
    <property type="entry name" value="Homeodomain-like"/>
    <property type="match status" value="2"/>
</dbReference>
<protein>
    <submittedName>
        <fullName evidence="5">Helix-turn-helix transcriptional regulator</fullName>
    </submittedName>
</protein>
<dbReference type="InterPro" id="IPR009057">
    <property type="entry name" value="Homeodomain-like_sf"/>
</dbReference>
<dbReference type="SMART" id="SM00342">
    <property type="entry name" value="HTH_ARAC"/>
    <property type="match status" value="1"/>
</dbReference>
<keyword evidence="2" id="KW-0238">DNA-binding</keyword>
<evidence type="ECO:0000259" key="4">
    <source>
        <dbReference type="PROSITE" id="PS01124"/>
    </source>
</evidence>
<proteinExistence type="predicted"/>
<dbReference type="EMBL" id="JAUFQS010000002">
    <property type="protein sequence ID" value="MDN3686345.1"/>
    <property type="molecule type" value="Genomic_DNA"/>
</dbReference>